<dbReference type="EMBL" id="JACJVJ010000001">
    <property type="protein sequence ID" value="MBC2777683.1"/>
    <property type="molecule type" value="Genomic_DNA"/>
</dbReference>
<dbReference type="Proteomes" id="UP000564378">
    <property type="component" value="Unassembled WGS sequence"/>
</dbReference>
<gene>
    <name evidence="1" type="ORF">H6P80_08620</name>
</gene>
<dbReference type="RefSeq" id="WP_185800876.1">
    <property type="nucleotide sequence ID" value="NZ_JACJVJ010000001.1"/>
</dbReference>
<evidence type="ECO:0000313" key="2">
    <source>
        <dbReference type="Proteomes" id="UP000564378"/>
    </source>
</evidence>
<protein>
    <submittedName>
        <fullName evidence="1">Uncharacterized protein</fullName>
    </submittedName>
</protein>
<dbReference type="AlphaFoldDB" id="A0A842HZ27"/>
<accession>A0A842HZ27</accession>
<comment type="caution">
    <text evidence="1">The sequence shown here is derived from an EMBL/GenBank/DDBJ whole genome shotgun (WGS) entry which is preliminary data.</text>
</comment>
<sequence>MTNNIALHQNVIAAVAALVLSSACILGAVGPIEGSDTAQPVQLQTQYATTAVMTGQLA</sequence>
<name>A0A842HZ27_9SPHN</name>
<evidence type="ECO:0000313" key="1">
    <source>
        <dbReference type="EMBL" id="MBC2777683.1"/>
    </source>
</evidence>
<reference evidence="1 2" key="1">
    <citation type="submission" date="2020-08" db="EMBL/GenBank/DDBJ databases">
        <title>Draft genome sequence of Parasphingopyxis sp. GrpM-11.</title>
        <authorList>
            <person name="Oh J."/>
            <person name="Roh D.-H."/>
        </authorList>
    </citation>
    <scope>NUCLEOTIDE SEQUENCE [LARGE SCALE GENOMIC DNA]</scope>
    <source>
        <strain evidence="1 2">GrpM-11</strain>
    </source>
</reference>
<proteinExistence type="predicted"/>
<organism evidence="1 2">
    <name type="scientific">Parasphingopyxis marina</name>
    <dbReference type="NCBI Taxonomy" id="2761622"/>
    <lineage>
        <taxon>Bacteria</taxon>
        <taxon>Pseudomonadati</taxon>
        <taxon>Pseudomonadota</taxon>
        <taxon>Alphaproteobacteria</taxon>
        <taxon>Sphingomonadales</taxon>
        <taxon>Sphingomonadaceae</taxon>
        <taxon>Parasphingopyxis</taxon>
    </lineage>
</organism>
<keyword evidence="2" id="KW-1185">Reference proteome</keyword>